<evidence type="ECO:0000259" key="1">
    <source>
        <dbReference type="PROSITE" id="PS51186"/>
    </source>
</evidence>
<gene>
    <name evidence="2" type="ORF">HNR42_002204</name>
</gene>
<dbReference type="InterPro" id="IPR016181">
    <property type="entry name" value="Acyl_CoA_acyltransferase"/>
</dbReference>
<accession>A0A841I325</accession>
<dbReference type="Pfam" id="PF13508">
    <property type="entry name" value="Acetyltransf_7"/>
    <property type="match status" value="1"/>
</dbReference>
<dbReference type="InterPro" id="IPR000182">
    <property type="entry name" value="GNAT_dom"/>
</dbReference>
<sequence length="150" mass="17201">MYPEWTEGPYTISSDPARLDLTVVHGYLSRSYWAQNIPFERVERAAKHSLCFGIYGPEGQVGFARVISDRATFAYLADVFVLEEARGQGLSKFLMRCVLAHPELQGLRRWMLMTQDAHGLYRQFGFTELAYPERGMEISRPGLYLDRSAQ</sequence>
<dbReference type="Proteomes" id="UP000569951">
    <property type="component" value="Unassembled WGS sequence"/>
</dbReference>
<keyword evidence="3" id="KW-1185">Reference proteome</keyword>
<dbReference type="EMBL" id="JACHHG010000007">
    <property type="protein sequence ID" value="MBB6098769.1"/>
    <property type="molecule type" value="Genomic_DNA"/>
</dbReference>
<dbReference type="GO" id="GO:0016747">
    <property type="term" value="F:acyltransferase activity, transferring groups other than amino-acyl groups"/>
    <property type="evidence" value="ECO:0007669"/>
    <property type="project" value="InterPro"/>
</dbReference>
<dbReference type="RefSeq" id="WP_183987501.1">
    <property type="nucleotide sequence ID" value="NZ_JACHHG010000007.1"/>
</dbReference>
<proteinExistence type="predicted"/>
<dbReference type="PANTHER" id="PTHR43233:SF1">
    <property type="entry name" value="FAMILY N-ACETYLTRANSFERASE, PUTATIVE (AFU_ORTHOLOGUE AFUA_6G03350)-RELATED"/>
    <property type="match status" value="1"/>
</dbReference>
<dbReference type="PANTHER" id="PTHR43233">
    <property type="entry name" value="FAMILY N-ACETYLTRANSFERASE, PUTATIVE (AFU_ORTHOLOGUE AFUA_6G03350)-RELATED"/>
    <property type="match status" value="1"/>
</dbReference>
<dbReference type="PROSITE" id="PS51186">
    <property type="entry name" value="GNAT"/>
    <property type="match status" value="1"/>
</dbReference>
<name>A0A841I325_9DEIO</name>
<reference evidence="2 3" key="1">
    <citation type="submission" date="2020-08" db="EMBL/GenBank/DDBJ databases">
        <title>Genomic Encyclopedia of Type Strains, Phase IV (KMG-IV): sequencing the most valuable type-strain genomes for metagenomic binning, comparative biology and taxonomic classification.</title>
        <authorList>
            <person name="Goeker M."/>
        </authorList>
    </citation>
    <scope>NUCLEOTIDE SEQUENCE [LARGE SCALE GENOMIC DNA]</scope>
    <source>
        <strain evidence="2 3">DSM 21458</strain>
    </source>
</reference>
<dbReference type="AlphaFoldDB" id="A0A841I325"/>
<feature type="domain" description="N-acetyltransferase" evidence="1">
    <location>
        <begin position="10"/>
        <end position="150"/>
    </location>
</feature>
<protein>
    <submittedName>
        <fullName evidence="2">GNAT superfamily N-acetyltransferase</fullName>
    </submittedName>
</protein>
<dbReference type="SUPFAM" id="SSF55729">
    <property type="entry name" value="Acyl-CoA N-acyltransferases (Nat)"/>
    <property type="match status" value="1"/>
</dbReference>
<evidence type="ECO:0000313" key="2">
    <source>
        <dbReference type="EMBL" id="MBB6098769.1"/>
    </source>
</evidence>
<dbReference type="Gene3D" id="3.40.630.30">
    <property type="match status" value="1"/>
</dbReference>
<evidence type="ECO:0000313" key="3">
    <source>
        <dbReference type="Proteomes" id="UP000569951"/>
    </source>
</evidence>
<keyword evidence="2" id="KW-0808">Transferase</keyword>
<dbReference type="CDD" id="cd04301">
    <property type="entry name" value="NAT_SF"/>
    <property type="match status" value="1"/>
</dbReference>
<organism evidence="2 3">
    <name type="scientific">Deinobacterium chartae</name>
    <dbReference type="NCBI Taxonomy" id="521158"/>
    <lineage>
        <taxon>Bacteria</taxon>
        <taxon>Thermotogati</taxon>
        <taxon>Deinococcota</taxon>
        <taxon>Deinococci</taxon>
        <taxon>Deinococcales</taxon>
        <taxon>Deinococcaceae</taxon>
        <taxon>Deinobacterium</taxon>
    </lineage>
</organism>
<comment type="caution">
    <text evidence="2">The sequence shown here is derived from an EMBL/GenBank/DDBJ whole genome shotgun (WGS) entry which is preliminary data.</text>
</comment>
<dbReference type="InterPro" id="IPR053144">
    <property type="entry name" value="Acetyltransferase_Butenolide"/>
</dbReference>